<dbReference type="HOGENOM" id="CLU_1054715_0_0_1"/>
<name>E9GX22_DAPPU</name>
<reference evidence="2 3" key="1">
    <citation type="journal article" date="2011" name="Science">
        <title>The ecoresponsive genome of Daphnia pulex.</title>
        <authorList>
            <person name="Colbourne J.K."/>
            <person name="Pfrender M.E."/>
            <person name="Gilbert D."/>
            <person name="Thomas W.K."/>
            <person name="Tucker A."/>
            <person name="Oakley T.H."/>
            <person name="Tokishita S."/>
            <person name="Aerts A."/>
            <person name="Arnold G.J."/>
            <person name="Basu M.K."/>
            <person name="Bauer D.J."/>
            <person name="Caceres C.E."/>
            <person name="Carmel L."/>
            <person name="Casola C."/>
            <person name="Choi J.H."/>
            <person name="Detter J.C."/>
            <person name="Dong Q."/>
            <person name="Dusheyko S."/>
            <person name="Eads B.D."/>
            <person name="Frohlich T."/>
            <person name="Geiler-Samerotte K.A."/>
            <person name="Gerlach D."/>
            <person name="Hatcher P."/>
            <person name="Jogdeo S."/>
            <person name="Krijgsveld J."/>
            <person name="Kriventseva E.V."/>
            <person name="Kultz D."/>
            <person name="Laforsch C."/>
            <person name="Lindquist E."/>
            <person name="Lopez J."/>
            <person name="Manak J.R."/>
            <person name="Muller J."/>
            <person name="Pangilinan J."/>
            <person name="Patwardhan R.P."/>
            <person name="Pitluck S."/>
            <person name="Pritham E.J."/>
            <person name="Rechtsteiner A."/>
            <person name="Rho M."/>
            <person name="Rogozin I.B."/>
            <person name="Sakarya O."/>
            <person name="Salamov A."/>
            <person name="Schaack S."/>
            <person name="Shapiro H."/>
            <person name="Shiga Y."/>
            <person name="Skalitzky C."/>
            <person name="Smith Z."/>
            <person name="Souvorov A."/>
            <person name="Sung W."/>
            <person name="Tang Z."/>
            <person name="Tsuchiya D."/>
            <person name="Tu H."/>
            <person name="Vos H."/>
            <person name="Wang M."/>
            <person name="Wolf Y.I."/>
            <person name="Yamagata H."/>
            <person name="Yamada T."/>
            <person name="Ye Y."/>
            <person name="Shaw J.R."/>
            <person name="Andrews J."/>
            <person name="Crease T.J."/>
            <person name="Tang H."/>
            <person name="Lucas S.M."/>
            <person name="Robertson H.M."/>
            <person name="Bork P."/>
            <person name="Koonin E.V."/>
            <person name="Zdobnov E.M."/>
            <person name="Grigoriev I.V."/>
            <person name="Lynch M."/>
            <person name="Boore J.L."/>
        </authorList>
    </citation>
    <scope>NUCLEOTIDE SEQUENCE [LARGE SCALE GENOMIC DNA]</scope>
</reference>
<proteinExistence type="predicted"/>
<dbReference type="PANTHER" id="PTHR33273">
    <property type="entry name" value="DOMAIN-CONTAINING PROTEIN, PUTATIVE-RELATED"/>
    <property type="match status" value="1"/>
</dbReference>
<dbReference type="InParanoid" id="E9GX22"/>
<dbReference type="Pfam" id="PF14529">
    <property type="entry name" value="Exo_endo_phos_2"/>
    <property type="match status" value="1"/>
</dbReference>
<dbReference type="Proteomes" id="UP000000305">
    <property type="component" value="Unassembled WGS sequence"/>
</dbReference>
<sequence>MCNDSASSLPKNVLPPNRIRCIQINLHHSKLASATLAQTVLNLDIDVVLIQEPYAYPAEIPVVANILPAPFNQSLMLFPRPTRFSAWTVNSNAKNRVWNSSVNDRRGEDLETLIFGSGLNIANRLCDELDFVPGGTAFVDLTLTGSRLFISRWAFLAMPSLSDHPYIYFEVDSPDFTPKPKAHPNRPIPSLSNMNLNLYRSKLLAVSTTWPRSLTCSSESEVEEHINVLVTSIHSCAQAAKTFRPVLSREKSMPWWSRELCALR</sequence>
<dbReference type="InterPro" id="IPR005135">
    <property type="entry name" value="Endo/exonuclease/phosphatase"/>
</dbReference>
<keyword evidence="3" id="KW-1185">Reference proteome</keyword>
<dbReference type="Gene3D" id="3.60.10.10">
    <property type="entry name" value="Endonuclease/exonuclease/phosphatase"/>
    <property type="match status" value="2"/>
</dbReference>
<organism evidence="2 3">
    <name type="scientific">Daphnia pulex</name>
    <name type="common">Water flea</name>
    <dbReference type="NCBI Taxonomy" id="6669"/>
    <lineage>
        <taxon>Eukaryota</taxon>
        <taxon>Metazoa</taxon>
        <taxon>Ecdysozoa</taxon>
        <taxon>Arthropoda</taxon>
        <taxon>Crustacea</taxon>
        <taxon>Branchiopoda</taxon>
        <taxon>Diplostraca</taxon>
        <taxon>Cladocera</taxon>
        <taxon>Anomopoda</taxon>
        <taxon>Daphniidae</taxon>
        <taxon>Daphnia</taxon>
    </lineage>
</organism>
<dbReference type="AlphaFoldDB" id="E9GX22"/>
<evidence type="ECO:0000313" key="3">
    <source>
        <dbReference type="Proteomes" id="UP000000305"/>
    </source>
</evidence>
<dbReference type="PANTHER" id="PTHR33273:SF2">
    <property type="entry name" value="ENDONUCLEASE_EXONUCLEASE_PHOSPHATASE DOMAIN-CONTAINING PROTEIN"/>
    <property type="match status" value="1"/>
</dbReference>
<accession>E9GX22</accession>
<dbReference type="GO" id="GO:0003824">
    <property type="term" value="F:catalytic activity"/>
    <property type="evidence" value="ECO:0007669"/>
    <property type="project" value="InterPro"/>
</dbReference>
<dbReference type="EMBL" id="GL732571">
    <property type="protein sequence ID" value="EFX75998.1"/>
    <property type="molecule type" value="Genomic_DNA"/>
</dbReference>
<gene>
    <name evidence="2" type="ORF">DAPPUDRAFT_107426</name>
</gene>
<protein>
    <recommendedName>
        <fullName evidence="1">Endonuclease/exonuclease/phosphatase domain-containing protein</fullName>
    </recommendedName>
</protein>
<feature type="domain" description="Endonuclease/exonuclease/phosphatase" evidence="1">
    <location>
        <begin position="91"/>
        <end position="168"/>
    </location>
</feature>
<dbReference type="InterPro" id="IPR036691">
    <property type="entry name" value="Endo/exonu/phosph_ase_sf"/>
</dbReference>
<evidence type="ECO:0000259" key="1">
    <source>
        <dbReference type="Pfam" id="PF14529"/>
    </source>
</evidence>
<dbReference type="OrthoDB" id="6780406at2759"/>
<dbReference type="PhylomeDB" id="E9GX22"/>
<evidence type="ECO:0000313" key="2">
    <source>
        <dbReference type="EMBL" id="EFX75998.1"/>
    </source>
</evidence>
<dbReference type="eggNOG" id="ENOG502TFXH">
    <property type="taxonomic scope" value="Eukaryota"/>
</dbReference>
<dbReference type="KEGG" id="dpx:DAPPUDRAFT_107426"/>
<dbReference type="SUPFAM" id="SSF56219">
    <property type="entry name" value="DNase I-like"/>
    <property type="match status" value="1"/>
</dbReference>